<name>A0A0A0D5B2_9PROT</name>
<dbReference type="SUPFAM" id="SSF53098">
    <property type="entry name" value="Ribonuclease H-like"/>
    <property type="match status" value="1"/>
</dbReference>
<dbReference type="InterPro" id="IPR005227">
    <property type="entry name" value="YqgF"/>
</dbReference>
<dbReference type="NCBIfam" id="TIGR00250">
    <property type="entry name" value="RNAse_H_YqgF"/>
    <property type="match status" value="1"/>
</dbReference>
<dbReference type="HAMAP" id="MF_00651">
    <property type="entry name" value="Nuclease_YqgF"/>
    <property type="match status" value="1"/>
</dbReference>
<dbReference type="GO" id="GO:0005829">
    <property type="term" value="C:cytosol"/>
    <property type="evidence" value="ECO:0007669"/>
    <property type="project" value="TreeGrafter"/>
</dbReference>
<dbReference type="EC" id="3.1.-.-" evidence="5"/>
<evidence type="ECO:0000256" key="2">
    <source>
        <dbReference type="ARBA" id="ARBA00022517"/>
    </source>
</evidence>
<proteinExistence type="inferred from homology"/>
<dbReference type="InterPro" id="IPR037027">
    <property type="entry name" value="YqgF/RNaseH-like_dom_sf"/>
</dbReference>
<dbReference type="CDD" id="cd16964">
    <property type="entry name" value="YqgF"/>
    <property type="match status" value="1"/>
</dbReference>
<evidence type="ECO:0000256" key="3">
    <source>
        <dbReference type="ARBA" id="ARBA00022722"/>
    </source>
</evidence>
<comment type="similarity">
    <text evidence="5">Belongs to the YqgF HJR family.</text>
</comment>
<comment type="function">
    <text evidence="5">Could be a nuclease involved in processing of the 5'-end of pre-16S rRNA.</text>
</comment>
<dbReference type="SMART" id="SM00732">
    <property type="entry name" value="YqgFc"/>
    <property type="match status" value="1"/>
</dbReference>
<dbReference type="PANTHER" id="PTHR33317">
    <property type="entry name" value="POLYNUCLEOTIDYL TRANSFERASE, RIBONUCLEASE H-LIKE SUPERFAMILY PROTEIN"/>
    <property type="match status" value="1"/>
</dbReference>
<evidence type="ECO:0000256" key="4">
    <source>
        <dbReference type="ARBA" id="ARBA00022801"/>
    </source>
</evidence>
<evidence type="ECO:0000256" key="5">
    <source>
        <dbReference type="HAMAP-Rule" id="MF_00651"/>
    </source>
</evidence>
<dbReference type="OrthoDB" id="9796140at2"/>
<accession>A0A0A0D5B2</accession>
<comment type="subcellular location">
    <subcellularLocation>
        <location evidence="5">Cytoplasm</location>
    </subcellularLocation>
</comment>
<dbReference type="EMBL" id="JANX01000201">
    <property type="protein sequence ID" value="KGM33284.1"/>
    <property type="molecule type" value="Genomic_DNA"/>
</dbReference>
<evidence type="ECO:0000313" key="8">
    <source>
        <dbReference type="Proteomes" id="UP000029995"/>
    </source>
</evidence>
<evidence type="ECO:0000259" key="6">
    <source>
        <dbReference type="SMART" id="SM00732"/>
    </source>
</evidence>
<gene>
    <name evidence="7" type="ORF">P409_16625</name>
</gene>
<dbReference type="AlphaFoldDB" id="A0A0A0D5B2"/>
<comment type="caution">
    <text evidence="7">The sequence shown here is derived from an EMBL/GenBank/DDBJ whole genome shotgun (WGS) entry which is preliminary data.</text>
</comment>
<feature type="domain" description="YqgF/RNase H-like" evidence="6">
    <location>
        <begin position="17"/>
        <end position="117"/>
    </location>
</feature>
<dbReference type="PANTHER" id="PTHR33317:SF4">
    <property type="entry name" value="POLYNUCLEOTIDYL TRANSFERASE, RIBONUCLEASE H-LIKE SUPERFAMILY PROTEIN"/>
    <property type="match status" value="1"/>
</dbReference>
<protein>
    <recommendedName>
        <fullName evidence="5">Putative pre-16S rRNA nuclease</fullName>
        <ecNumber evidence="5">3.1.-.-</ecNumber>
    </recommendedName>
</protein>
<sequence>MAVCNLRDLKPLLPPGGRLIGLDLGEKTIGMAVSDPGLSLASPIGTIRRTKFTPDAQELLRTIDDRGVAALVIGLPVNMDGSEGPRCQSVRAFARDLLKLRDLPIAFWDERLSTMAVQRQMIDHDVTRKKRAKAVDTAAAAWILQGALDALQFGAPLPPAG</sequence>
<dbReference type="GO" id="GO:0016788">
    <property type="term" value="F:hydrolase activity, acting on ester bonds"/>
    <property type="evidence" value="ECO:0007669"/>
    <property type="project" value="UniProtKB-UniRule"/>
</dbReference>
<keyword evidence="4 5" id="KW-0378">Hydrolase</keyword>
<keyword evidence="2 5" id="KW-0690">Ribosome biogenesis</keyword>
<evidence type="ECO:0000313" key="7">
    <source>
        <dbReference type="EMBL" id="KGM33284.1"/>
    </source>
</evidence>
<dbReference type="InterPro" id="IPR012337">
    <property type="entry name" value="RNaseH-like_sf"/>
</dbReference>
<dbReference type="InterPro" id="IPR006641">
    <property type="entry name" value="YqgF/RNaseH-like_dom"/>
</dbReference>
<dbReference type="Proteomes" id="UP000029995">
    <property type="component" value="Unassembled WGS sequence"/>
</dbReference>
<evidence type="ECO:0000256" key="1">
    <source>
        <dbReference type="ARBA" id="ARBA00022490"/>
    </source>
</evidence>
<dbReference type="Gene3D" id="3.30.420.140">
    <property type="entry name" value="YqgF/RNase H-like domain"/>
    <property type="match status" value="1"/>
</dbReference>
<reference evidence="7 8" key="1">
    <citation type="submission" date="2014-01" db="EMBL/GenBank/DDBJ databases">
        <title>Genome sequence determination for a cystic fibrosis isolate, Inquilinus limosus.</title>
        <authorList>
            <person name="Pino M."/>
            <person name="Di Conza J."/>
            <person name="Gutkind G."/>
        </authorList>
    </citation>
    <scope>NUCLEOTIDE SEQUENCE [LARGE SCALE GENOMIC DNA]</scope>
    <source>
        <strain evidence="7 8">MP06</strain>
    </source>
</reference>
<dbReference type="Pfam" id="PF03652">
    <property type="entry name" value="RuvX"/>
    <property type="match status" value="1"/>
</dbReference>
<dbReference type="GO" id="GO:0000967">
    <property type="term" value="P:rRNA 5'-end processing"/>
    <property type="evidence" value="ECO:0007669"/>
    <property type="project" value="UniProtKB-UniRule"/>
</dbReference>
<dbReference type="GO" id="GO:0004518">
    <property type="term" value="F:nuclease activity"/>
    <property type="evidence" value="ECO:0007669"/>
    <property type="project" value="UniProtKB-KW"/>
</dbReference>
<organism evidence="7 8">
    <name type="scientific">Inquilinus limosus MP06</name>
    <dbReference type="NCBI Taxonomy" id="1398085"/>
    <lineage>
        <taxon>Bacteria</taxon>
        <taxon>Pseudomonadati</taxon>
        <taxon>Pseudomonadota</taxon>
        <taxon>Alphaproteobacteria</taxon>
        <taxon>Rhodospirillales</taxon>
        <taxon>Rhodospirillaceae</taxon>
        <taxon>Inquilinus</taxon>
    </lineage>
</organism>
<keyword evidence="3 5" id="KW-0540">Nuclease</keyword>
<dbReference type="RefSeq" id="WP_034839551.1">
    <property type="nucleotide sequence ID" value="NZ_JANX01000201.1"/>
</dbReference>
<keyword evidence="1 5" id="KW-0963">Cytoplasm</keyword>